<dbReference type="RefSeq" id="WP_338176344.1">
    <property type="nucleotide sequence ID" value="NZ_JAEKNQ010000010.1"/>
</dbReference>
<dbReference type="GO" id="GO:0071949">
    <property type="term" value="F:FAD binding"/>
    <property type="evidence" value="ECO:0007669"/>
    <property type="project" value="InterPro"/>
</dbReference>
<dbReference type="NCBIfam" id="NF006091">
    <property type="entry name" value="PRK08243.1"/>
    <property type="match status" value="1"/>
</dbReference>
<evidence type="ECO:0000256" key="2">
    <source>
        <dbReference type="ARBA" id="ARBA00022827"/>
    </source>
</evidence>
<evidence type="ECO:0000313" key="5">
    <source>
        <dbReference type="Proteomes" id="UP000620075"/>
    </source>
</evidence>
<organism evidence="4 5">
    <name type="scientific">Candidatus Dormiibacter inghamiae</name>
    <dbReference type="NCBI Taxonomy" id="3127013"/>
    <lineage>
        <taxon>Bacteria</taxon>
        <taxon>Bacillati</taxon>
        <taxon>Candidatus Dormiibacterota</taxon>
        <taxon>Candidatus Dormibacteria</taxon>
        <taxon>Candidatus Dormibacterales</taxon>
        <taxon>Candidatus Dormibacteraceae</taxon>
        <taxon>Candidatus Dormiibacter</taxon>
    </lineage>
</organism>
<protein>
    <submittedName>
        <fullName evidence="4">4-hydroxybenzoate 3-monooxygenase</fullName>
    </submittedName>
</protein>
<comment type="caution">
    <text evidence="4">The sequence shown here is derived from an EMBL/GenBank/DDBJ whole genome shotgun (WGS) entry which is preliminary data.</text>
</comment>
<dbReference type="Gene3D" id="3.50.50.60">
    <property type="entry name" value="FAD/NAD(P)-binding domain"/>
    <property type="match status" value="1"/>
</dbReference>
<keyword evidence="2" id="KW-0274">FAD</keyword>
<dbReference type="GO" id="GO:0016709">
    <property type="term" value="F:oxidoreductase activity, acting on paired donors, with incorporation or reduction of molecular oxygen, NAD(P)H as one donor, and incorporation of one atom of oxygen"/>
    <property type="evidence" value="ECO:0007669"/>
    <property type="project" value="UniProtKB-ARBA"/>
</dbReference>
<evidence type="ECO:0000313" key="4">
    <source>
        <dbReference type="EMBL" id="MBJ7601958.1"/>
    </source>
</evidence>
<dbReference type="InterPro" id="IPR036188">
    <property type="entry name" value="FAD/NAD-bd_sf"/>
</dbReference>
<evidence type="ECO:0000256" key="1">
    <source>
        <dbReference type="ARBA" id="ARBA00022630"/>
    </source>
</evidence>
<dbReference type="SUPFAM" id="SSF54373">
    <property type="entry name" value="FAD-linked reductases, C-terminal domain"/>
    <property type="match status" value="1"/>
</dbReference>
<dbReference type="PRINTS" id="PR00420">
    <property type="entry name" value="RNGMNOXGNASE"/>
</dbReference>
<evidence type="ECO:0000259" key="3">
    <source>
        <dbReference type="Pfam" id="PF01494"/>
    </source>
</evidence>
<dbReference type="EMBL" id="JAEKNQ010000010">
    <property type="protein sequence ID" value="MBJ7601958.1"/>
    <property type="molecule type" value="Genomic_DNA"/>
</dbReference>
<dbReference type="SUPFAM" id="SSF51905">
    <property type="entry name" value="FAD/NAD(P)-binding domain"/>
    <property type="match status" value="1"/>
</dbReference>
<sequence length="391" mass="42770">MKERTQVGIIGAGPAGLLLSHLLANAGIESVVLEVRSRHYAEGRVRAGVLEHGAAELLRASGVGERMDREGLVHRGINLQFAGERHHIDFMDLTGRTILVYGQQEIVKDLITARLQAGGQILFEAEAKGLGGIVGDRPLITYRVEEDESELGCDFIAACDGAHGIGREAVPATVYERVYPHGWLGILARTPPAERELIYACHENGFALHSMRSPDISRLYLQVAADEDLANWPEARIWEELRLRLAEPELRAGEILDLGITALHSLVLEPMQHGRLYLAGDSAHIVPPTGAKGMNLALADVQTLARALAAWYRSKSTTLLDAYTRSCLNRVWRAQQFSAFMTGLLHRTPAGDLFEHRLQLAQLSYLTRSRAASTSLAENYTSAATAMDGGT</sequence>
<proteinExistence type="predicted"/>
<dbReference type="PANTHER" id="PTHR43004">
    <property type="entry name" value="TRK SYSTEM POTASSIUM UPTAKE PROTEIN"/>
    <property type="match status" value="1"/>
</dbReference>
<dbReference type="InterPro" id="IPR002938">
    <property type="entry name" value="FAD-bd"/>
</dbReference>
<keyword evidence="1" id="KW-0285">Flavoprotein</keyword>
<dbReference type="InterPro" id="IPR050641">
    <property type="entry name" value="RIFMO-like"/>
</dbReference>
<dbReference type="Pfam" id="PF01494">
    <property type="entry name" value="FAD_binding_3"/>
    <property type="match status" value="1"/>
</dbReference>
<gene>
    <name evidence="4" type="ORF">JF888_01960</name>
</gene>
<dbReference type="PANTHER" id="PTHR43004:SF3">
    <property type="entry name" value="P-HYDROXYBENZOATE HYDROXYLASE"/>
    <property type="match status" value="1"/>
</dbReference>
<name>A0A934KG38_9BACT</name>
<dbReference type="Proteomes" id="UP000620075">
    <property type="component" value="Unassembled WGS sequence"/>
</dbReference>
<feature type="domain" description="FAD-binding" evidence="3">
    <location>
        <begin position="4"/>
        <end position="338"/>
    </location>
</feature>
<dbReference type="Gene3D" id="3.30.9.10">
    <property type="entry name" value="D-Amino Acid Oxidase, subunit A, domain 2"/>
    <property type="match status" value="1"/>
</dbReference>
<accession>A0A934KG38</accession>
<reference evidence="4 5" key="1">
    <citation type="submission" date="2020-10" db="EMBL/GenBank/DDBJ databases">
        <title>Ca. Dormibacterota MAGs.</title>
        <authorList>
            <person name="Montgomery K."/>
        </authorList>
    </citation>
    <scope>NUCLEOTIDE SEQUENCE [LARGE SCALE GENOMIC DNA]</scope>
    <source>
        <strain evidence="4">SC8811_S16_3</strain>
    </source>
</reference>
<dbReference type="AlphaFoldDB" id="A0A934KG38"/>